<dbReference type="InterPro" id="IPR010982">
    <property type="entry name" value="Lambda_DNA-bd_dom_sf"/>
</dbReference>
<evidence type="ECO:0000259" key="2">
    <source>
        <dbReference type="PROSITE" id="PS50943"/>
    </source>
</evidence>
<dbReference type="SMART" id="SM00530">
    <property type="entry name" value="HTH_XRE"/>
    <property type="match status" value="1"/>
</dbReference>
<reference evidence="3 4" key="1">
    <citation type="submission" date="2015-11" db="EMBL/GenBank/DDBJ databases">
        <authorList>
            <person name="Hill K.K."/>
            <person name="Shirey T.B."/>
            <person name="Raphael B."/>
            <person name="Daligault H.E."/>
            <person name="Davenport K.W."/>
            <person name="Bruce D.C."/>
            <person name="Foley B.T."/>
            <person name="Johnson S.L."/>
        </authorList>
    </citation>
    <scope>NUCLEOTIDE SEQUENCE [LARGE SCALE GENOMIC DNA]</scope>
    <source>
        <strain evidence="3 4">CDC_1632</strain>
    </source>
</reference>
<sequence length="128" mass="15144">MNYGAKIKLERKKKGLTQKQLAKQLGKSESIIRKYESGNVIPSIEMYEKIANILDVPIDKIMVLPEQEKTEIDSFEIIYDFIEKYFNLYNQQHLIEKIPFPEQMELALNIKNILHNKIEKLTEFIEQN</sequence>
<evidence type="ECO:0000313" key="4">
    <source>
        <dbReference type="Proteomes" id="UP000182204"/>
    </source>
</evidence>
<gene>
    <name evidence="3" type="ORF">NPD5_2147</name>
</gene>
<dbReference type="Proteomes" id="UP000182204">
    <property type="component" value="Chromosome"/>
</dbReference>
<dbReference type="AlphaFoldDB" id="A0A1L3NFW5"/>
<dbReference type="Pfam" id="PF01381">
    <property type="entry name" value="HTH_3"/>
    <property type="match status" value="1"/>
</dbReference>
<evidence type="ECO:0000256" key="1">
    <source>
        <dbReference type="ARBA" id="ARBA00023125"/>
    </source>
</evidence>
<dbReference type="CDD" id="cd00093">
    <property type="entry name" value="HTH_XRE"/>
    <property type="match status" value="1"/>
</dbReference>
<dbReference type="PANTHER" id="PTHR46558:SF11">
    <property type="entry name" value="HTH-TYPE TRANSCRIPTIONAL REGULATOR XRE"/>
    <property type="match status" value="1"/>
</dbReference>
<dbReference type="InterPro" id="IPR001387">
    <property type="entry name" value="Cro/C1-type_HTH"/>
</dbReference>
<dbReference type="GO" id="GO:0003677">
    <property type="term" value="F:DNA binding"/>
    <property type="evidence" value="ECO:0007669"/>
    <property type="project" value="UniProtKB-KW"/>
</dbReference>
<dbReference type="PANTHER" id="PTHR46558">
    <property type="entry name" value="TRACRIPTIONAL REGULATORY PROTEIN-RELATED-RELATED"/>
    <property type="match status" value="1"/>
</dbReference>
<evidence type="ECO:0000313" key="3">
    <source>
        <dbReference type="EMBL" id="APH15014.1"/>
    </source>
</evidence>
<keyword evidence="1" id="KW-0238">DNA-binding</keyword>
<dbReference type="Gene3D" id="1.10.260.40">
    <property type="entry name" value="lambda repressor-like DNA-binding domains"/>
    <property type="match status" value="1"/>
</dbReference>
<proteinExistence type="predicted"/>
<dbReference type="RefSeq" id="WP_072585782.1">
    <property type="nucleotide sequence ID" value="NZ_CP013243.1"/>
</dbReference>
<dbReference type="EMBL" id="CP013243">
    <property type="protein sequence ID" value="APH15014.1"/>
    <property type="molecule type" value="Genomic_DNA"/>
</dbReference>
<dbReference type="SUPFAM" id="SSF47413">
    <property type="entry name" value="lambda repressor-like DNA-binding domains"/>
    <property type="match status" value="1"/>
</dbReference>
<protein>
    <submittedName>
        <fullName evidence="3">Helix-turn-helix family protein</fullName>
    </submittedName>
</protein>
<organism evidence="3 4">
    <name type="scientific">Clostridium sporogenes</name>
    <dbReference type="NCBI Taxonomy" id="1509"/>
    <lineage>
        <taxon>Bacteria</taxon>
        <taxon>Bacillati</taxon>
        <taxon>Bacillota</taxon>
        <taxon>Clostridia</taxon>
        <taxon>Eubacteriales</taxon>
        <taxon>Clostridiaceae</taxon>
        <taxon>Clostridium</taxon>
    </lineage>
</organism>
<accession>A0A1L3NFW5</accession>
<feature type="domain" description="HTH cro/C1-type" evidence="2">
    <location>
        <begin position="7"/>
        <end position="61"/>
    </location>
</feature>
<dbReference type="PROSITE" id="PS50943">
    <property type="entry name" value="HTH_CROC1"/>
    <property type="match status" value="1"/>
</dbReference>
<name>A0A1L3NFW5_CLOSG</name>